<dbReference type="OrthoDB" id="1614443at2759"/>
<comment type="subcellular location">
    <subcellularLocation>
        <location evidence="1">Nucleus</location>
    </subcellularLocation>
</comment>
<evidence type="ECO:0000256" key="4">
    <source>
        <dbReference type="ARBA" id="ARBA00023015"/>
    </source>
</evidence>
<dbReference type="EMBL" id="MNCJ02000332">
    <property type="protein sequence ID" value="KAF5756780.1"/>
    <property type="molecule type" value="Genomic_DNA"/>
</dbReference>
<evidence type="ECO:0000256" key="5">
    <source>
        <dbReference type="ARBA" id="ARBA00023125"/>
    </source>
</evidence>
<evidence type="ECO:0000259" key="11">
    <source>
        <dbReference type="PROSITE" id="PS51032"/>
    </source>
</evidence>
<evidence type="ECO:0000256" key="7">
    <source>
        <dbReference type="ARBA" id="ARBA00023163"/>
    </source>
</evidence>
<evidence type="ECO:0000256" key="9">
    <source>
        <dbReference type="ARBA" id="ARBA00024343"/>
    </source>
</evidence>
<dbReference type="PANTHER" id="PTHR31657:SF42">
    <property type="entry name" value="ETHYLENE-RESPONSIVE TRANSCRIPTION FACTOR SHINE 3-LIKE"/>
    <property type="match status" value="1"/>
</dbReference>
<evidence type="ECO:0000256" key="6">
    <source>
        <dbReference type="ARBA" id="ARBA00023159"/>
    </source>
</evidence>
<name>A0A251VCB2_HELAN</name>
<proteinExistence type="inferred from homology"/>
<dbReference type="PANTHER" id="PTHR31657">
    <property type="entry name" value="ETHYLENE-RESPONSIVE TRANSCRIPTION FACTOR ERF061"/>
    <property type="match status" value="1"/>
</dbReference>
<evidence type="ECO:0000313" key="14">
    <source>
        <dbReference type="Proteomes" id="UP000215914"/>
    </source>
</evidence>
<dbReference type="Gramene" id="mRNA:HanXRQr2_Chr17g0818841">
    <property type="protein sequence ID" value="CDS:HanXRQr2_Chr17g0818841.1"/>
    <property type="gene ID" value="HanXRQr2_Chr17g0818841"/>
</dbReference>
<dbReference type="InterPro" id="IPR051758">
    <property type="entry name" value="ERF/AP2-like"/>
</dbReference>
<accession>A0A251VCB2</accession>
<dbReference type="AlphaFoldDB" id="A0A251VCB2"/>
<dbReference type="Gene3D" id="3.30.730.10">
    <property type="entry name" value="AP2/ERF domain"/>
    <property type="match status" value="1"/>
</dbReference>
<dbReference type="Proteomes" id="UP000215914">
    <property type="component" value="Chromosome 3"/>
</dbReference>
<evidence type="ECO:0000256" key="1">
    <source>
        <dbReference type="ARBA" id="ARBA00004123"/>
    </source>
</evidence>
<evidence type="ECO:0000313" key="12">
    <source>
        <dbReference type="EMBL" id="KAF5756780.1"/>
    </source>
</evidence>
<keyword evidence="8" id="KW-0539">Nucleus</keyword>
<reference evidence="12 14" key="1">
    <citation type="journal article" date="2017" name="Nature">
        <title>The sunflower genome provides insights into oil metabolism, flowering and Asterid evolution.</title>
        <authorList>
            <person name="Badouin H."/>
            <person name="Gouzy J."/>
            <person name="Grassa C.J."/>
            <person name="Murat F."/>
            <person name="Staton S.E."/>
            <person name="Cottret L."/>
            <person name="Lelandais-Briere C."/>
            <person name="Owens G.L."/>
            <person name="Carrere S."/>
            <person name="Mayjonade B."/>
            <person name="Legrand L."/>
            <person name="Gill N."/>
            <person name="Kane N.C."/>
            <person name="Bowers J.E."/>
            <person name="Hubner S."/>
            <person name="Bellec A."/>
            <person name="Berard A."/>
            <person name="Berges H."/>
            <person name="Blanchet N."/>
            <person name="Boniface M.C."/>
            <person name="Brunel D."/>
            <person name="Catrice O."/>
            <person name="Chaidir N."/>
            <person name="Claudel C."/>
            <person name="Donnadieu C."/>
            <person name="Faraut T."/>
            <person name="Fievet G."/>
            <person name="Helmstetter N."/>
            <person name="King M."/>
            <person name="Knapp S.J."/>
            <person name="Lai Z."/>
            <person name="Le Paslier M.C."/>
            <person name="Lippi Y."/>
            <person name="Lorenzon L."/>
            <person name="Mandel J.R."/>
            <person name="Marage G."/>
            <person name="Marchand G."/>
            <person name="Marquand E."/>
            <person name="Bret-Mestries E."/>
            <person name="Morien E."/>
            <person name="Nambeesan S."/>
            <person name="Nguyen T."/>
            <person name="Pegot-Espagnet P."/>
            <person name="Pouilly N."/>
            <person name="Raftis F."/>
            <person name="Sallet E."/>
            <person name="Schiex T."/>
            <person name="Thomas J."/>
            <person name="Vandecasteele C."/>
            <person name="Vares D."/>
            <person name="Vear F."/>
            <person name="Vautrin S."/>
            <person name="Crespi M."/>
            <person name="Mangin B."/>
            <person name="Burke J.M."/>
            <person name="Salse J."/>
            <person name="Munos S."/>
            <person name="Vincourt P."/>
            <person name="Rieseberg L.H."/>
            <person name="Langlade N.B."/>
        </authorList>
    </citation>
    <scope>NUCLEOTIDE SEQUENCE [LARGE SCALE GENOMIC DNA]</scope>
    <source>
        <strain evidence="14">cv. SF193</strain>
        <tissue evidence="12">Leaves</tissue>
    </source>
</reference>
<feature type="domain" description="AP2/ERF" evidence="11">
    <location>
        <begin position="189"/>
        <end position="247"/>
    </location>
</feature>
<dbReference type="PRINTS" id="PR00367">
    <property type="entry name" value="ETHRSPELEMNT"/>
</dbReference>
<keyword evidence="7" id="KW-0804">Transcription</keyword>
<evidence type="ECO:0000313" key="13">
    <source>
        <dbReference type="EMBL" id="OTG32572.1"/>
    </source>
</evidence>
<dbReference type="InterPro" id="IPR016177">
    <property type="entry name" value="DNA-bd_dom_sf"/>
</dbReference>
<dbReference type="GO" id="GO:0003700">
    <property type="term" value="F:DNA-binding transcription factor activity"/>
    <property type="evidence" value="ECO:0007669"/>
    <property type="project" value="InterPro"/>
</dbReference>
<dbReference type="GO" id="GO:0006952">
    <property type="term" value="P:defense response"/>
    <property type="evidence" value="ECO:0007669"/>
    <property type="project" value="UniProtKB-KW"/>
</dbReference>
<reference evidence="13" key="2">
    <citation type="submission" date="2017-02" db="EMBL/GenBank/DDBJ databases">
        <title>Sunflower complete genome.</title>
        <authorList>
            <person name="Langlade N."/>
            <person name="Munos S."/>
        </authorList>
    </citation>
    <scope>NUCLEOTIDE SEQUENCE [LARGE SCALE GENOMIC DNA]</scope>
    <source>
        <tissue evidence="13">Leaves</tissue>
    </source>
</reference>
<dbReference type="PROSITE" id="PS51032">
    <property type="entry name" value="AP2_ERF"/>
    <property type="match status" value="1"/>
</dbReference>
<evidence type="ECO:0000256" key="10">
    <source>
        <dbReference type="SAM" id="MobiDB-lite"/>
    </source>
</evidence>
<evidence type="ECO:0000256" key="2">
    <source>
        <dbReference type="ARBA" id="ARBA00022745"/>
    </source>
</evidence>
<evidence type="ECO:0000256" key="3">
    <source>
        <dbReference type="ARBA" id="ARBA00022821"/>
    </source>
</evidence>
<dbReference type="CDD" id="cd00018">
    <property type="entry name" value="AP2"/>
    <property type="match status" value="1"/>
</dbReference>
<keyword evidence="5 13" id="KW-0238">DNA-binding</keyword>
<gene>
    <name evidence="13" type="ORF">HannXRQ_Chr03g0088141</name>
    <name evidence="12" type="ORF">HanXRQr2_Chr17g0818841</name>
</gene>
<comment type="similarity">
    <text evidence="9">Belongs to the AP2/ERF transcription factor family. ERF subfamily.</text>
</comment>
<dbReference type="InterPro" id="IPR036955">
    <property type="entry name" value="AP2/ERF_dom_sf"/>
</dbReference>
<protein>
    <submittedName>
        <fullName evidence="13">Putative DNA-binding domain-containing protein</fullName>
    </submittedName>
    <submittedName>
        <fullName evidence="12">Transcription factor AP2-EREBP family</fullName>
    </submittedName>
</protein>
<keyword evidence="6" id="KW-0010">Activator</keyword>
<dbReference type="SMART" id="SM00380">
    <property type="entry name" value="AP2"/>
    <property type="match status" value="1"/>
</dbReference>
<feature type="region of interest" description="Disordered" evidence="10">
    <location>
        <begin position="266"/>
        <end position="290"/>
    </location>
</feature>
<keyword evidence="2" id="KW-0936">Ethylene signaling pathway</keyword>
<dbReference type="EMBL" id="CM007892">
    <property type="protein sequence ID" value="OTG32572.1"/>
    <property type="molecule type" value="Genomic_DNA"/>
</dbReference>
<evidence type="ECO:0000256" key="8">
    <source>
        <dbReference type="ARBA" id="ARBA00023242"/>
    </source>
</evidence>
<dbReference type="GO" id="GO:0000976">
    <property type="term" value="F:transcription cis-regulatory region binding"/>
    <property type="evidence" value="ECO:0007669"/>
    <property type="project" value="UniProtKB-ARBA"/>
</dbReference>
<dbReference type="InParanoid" id="A0A251VCB2"/>
<reference evidence="12" key="3">
    <citation type="submission" date="2020-06" db="EMBL/GenBank/DDBJ databases">
        <title>Helianthus annuus Genome sequencing and assembly Release 2.</title>
        <authorList>
            <person name="Gouzy J."/>
            <person name="Langlade N."/>
            <person name="Munos S."/>
        </authorList>
    </citation>
    <scope>NUCLEOTIDE SEQUENCE</scope>
    <source>
        <tissue evidence="12">Leaves</tissue>
    </source>
</reference>
<sequence length="290" mass="33183">MHTQVNAYLSSLESIQNFLLEDHFDIFPDYYQNRSSFHDNSVESSINLEDILNFFPELSSSNSNEVYSSGPSLFSSSTVDDQIEPSLDLDDIETCKFLVENSDENLEVTNSYHSQNYTPQISQNTNGEVNEPQPQLSSAIVDNSMMEAANKPLKLDFSTGNIIRFGDETARTVKNNSSDDEDRFEAYRRYRGVRRRPWGKFTAEMRNPEKKGLRLWLGTYETAEEAAMAYDRAAFKHRGAQALLNFPHLIGSHHEYLEKYTNKKRHVGKVQSSTSSSSEICERKRSKNTN</sequence>
<keyword evidence="14" id="KW-1185">Reference proteome</keyword>
<dbReference type="Pfam" id="PF00847">
    <property type="entry name" value="AP2"/>
    <property type="match status" value="1"/>
</dbReference>
<dbReference type="GO" id="GO:0005634">
    <property type="term" value="C:nucleus"/>
    <property type="evidence" value="ECO:0007669"/>
    <property type="project" value="UniProtKB-SubCell"/>
</dbReference>
<dbReference type="FunFam" id="3.30.730.10:FF:000001">
    <property type="entry name" value="Ethylene-responsive transcription factor 2"/>
    <property type="match status" value="1"/>
</dbReference>
<dbReference type="GO" id="GO:0009873">
    <property type="term" value="P:ethylene-activated signaling pathway"/>
    <property type="evidence" value="ECO:0007669"/>
    <property type="project" value="UniProtKB-KW"/>
</dbReference>
<keyword evidence="3" id="KW-0611">Plant defense</keyword>
<dbReference type="SUPFAM" id="SSF54171">
    <property type="entry name" value="DNA-binding domain"/>
    <property type="match status" value="1"/>
</dbReference>
<organism evidence="13 14">
    <name type="scientific">Helianthus annuus</name>
    <name type="common">Common sunflower</name>
    <dbReference type="NCBI Taxonomy" id="4232"/>
    <lineage>
        <taxon>Eukaryota</taxon>
        <taxon>Viridiplantae</taxon>
        <taxon>Streptophyta</taxon>
        <taxon>Embryophyta</taxon>
        <taxon>Tracheophyta</taxon>
        <taxon>Spermatophyta</taxon>
        <taxon>Magnoliopsida</taxon>
        <taxon>eudicotyledons</taxon>
        <taxon>Gunneridae</taxon>
        <taxon>Pentapetalae</taxon>
        <taxon>asterids</taxon>
        <taxon>campanulids</taxon>
        <taxon>Asterales</taxon>
        <taxon>Asteraceae</taxon>
        <taxon>Asteroideae</taxon>
        <taxon>Heliantheae alliance</taxon>
        <taxon>Heliantheae</taxon>
        <taxon>Helianthus</taxon>
    </lineage>
</organism>
<keyword evidence="4" id="KW-0805">Transcription regulation</keyword>
<dbReference type="InterPro" id="IPR001471">
    <property type="entry name" value="AP2/ERF_dom"/>
</dbReference>